<accession>A0A1S2QDN3</accession>
<evidence type="ECO:0000313" key="2">
    <source>
        <dbReference type="Proteomes" id="UP000179642"/>
    </source>
</evidence>
<name>A0A1S2QDN3_9ACTN</name>
<dbReference type="EMBL" id="MLYO01000034">
    <property type="protein sequence ID" value="OIK03741.1"/>
    <property type="molecule type" value="Genomic_DNA"/>
</dbReference>
<comment type="caution">
    <text evidence="1">The sequence shown here is derived from an EMBL/GenBank/DDBJ whole genome shotgun (WGS) entry which is preliminary data.</text>
</comment>
<evidence type="ECO:0000313" key="1">
    <source>
        <dbReference type="EMBL" id="OIK03741.1"/>
    </source>
</evidence>
<dbReference type="Proteomes" id="UP000179642">
    <property type="component" value="Unassembled WGS sequence"/>
</dbReference>
<dbReference type="AlphaFoldDB" id="A0A1S2QDN3"/>
<reference evidence="1 2" key="1">
    <citation type="submission" date="2016-10" db="EMBL/GenBank/DDBJ databases">
        <title>Genome sequence of Streptomyces sp. MUSC 1.</title>
        <authorList>
            <person name="Lee L.-H."/>
            <person name="Ser H.-L."/>
            <person name="Law J.W.-F."/>
        </authorList>
    </citation>
    <scope>NUCLEOTIDE SEQUENCE [LARGE SCALE GENOMIC DNA]</scope>
    <source>
        <strain evidence="1 2">MUSC 1</strain>
    </source>
</reference>
<proteinExistence type="predicted"/>
<organism evidence="1 2">
    <name type="scientific">Streptomyces monashensis</name>
    <dbReference type="NCBI Taxonomy" id="1678012"/>
    <lineage>
        <taxon>Bacteria</taxon>
        <taxon>Bacillati</taxon>
        <taxon>Actinomycetota</taxon>
        <taxon>Actinomycetes</taxon>
        <taxon>Kitasatosporales</taxon>
        <taxon>Streptomycetaceae</taxon>
        <taxon>Streptomyces</taxon>
    </lineage>
</organism>
<gene>
    <name evidence="1" type="ORF">BIV23_21070</name>
</gene>
<keyword evidence="2" id="KW-1185">Reference proteome</keyword>
<dbReference type="OrthoDB" id="7180791at2"/>
<sequence>MPPGTRYRIPEDSPLDEDQAVAYATRLCLVGIYLRYGHMYCYDWGSAKIPLVLQADGGPPTAAARAVDRLQHWPAARPHHVLRARAGRRAAEPRSECRHLLAASRGRPSVPAVIR</sequence>
<protein>
    <submittedName>
        <fullName evidence="1">Uncharacterized protein</fullName>
    </submittedName>
</protein>
<dbReference type="RefSeq" id="WP_071382457.1">
    <property type="nucleotide sequence ID" value="NZ_MLYO01000034.1"/>
</dbReference>